<comment type="caution">
    <text evidence="1">The sequence shown here is derived from an EMBL/GenBank/DDBJ whole genome shotgun (WGS) entry which is preliminary data.</text>
</comment>
<name>G9YB21_HAFAL</name>
<proteinExistence type="predicted"/>
<gene>
    <name evidence="1" type="ORF">HMPREF0454_03784</name>
</gene>
<dbReference type="HOGENOM" id="CLU_3184348_0_0_6"/>
<evidence type="ECO:0000313" key="1">
    <source>
        <dbReference type="EMBL" id="EHM39633.1"/>
    </source>
</evidence>
<accession>G9YB21</accession>
<sequence>MADRSQSHILYALDLPPASLLVALKRIPFNKTGQDKSVIRFCFLIV</sequence>
<reference evidence="1 2" key="1">
    <citation type="submission" date="2011-08" db="EMBL/GenBank/DDBJ databases">
        <authorList>
            <person name="Weinstock G."/>
            <person name="Sodergren E."/>
            <person name="Clifton S."/>
            <person name="Fulton L."/>
            <person name="Fulton B."/>
            <person name="Courtney L."/>
            <person name="Fronick C."/>
            <person name="Harrison M."/>
            <person name="Strong C."/>
            <person name="Farmer C."/>
            <person name="Delahaunty K."/>
            <person name="Markovic C."/>
            <person name="Hall O."/>
            <person name="Minx P."/>
            <person name="Tomlinson C."/>
            <person name="Mitreva M."/>
            <person name="Hou S."/>
            <person name="Chen J."/>
            <person name="Wollam A."/>
            <person name="Pepin K.H."/>
            <person name="Johnson M."/>
            <person name="Bhonagiri V."/>
            <person name="Zhang X."/>
            <person name="Suruliraj S."/>
            <person name="Warren W."/>
            <person name="Chinwalla A."/>
            <person name="Mardis E.R."/>
            <person name="Wilson R.K."/>
        </authorList>
    </citation>
    <scope>NUCLEOTIDE SEQUENCE [LARGE SCALE GENOMIC DNA]</scope>
    <source>
        <strain evidence="1 2">ATCC 51873</strain>
    </source>
</reference>
<dbReference type="AlphaFoldDB" id="G9YB21"/>
<dbReference type="Proteomes" id="UP000005959">
    <property type="component" value="Unassembled WGS sequence"/>
</dbReference>
<organism evidence="1 2">
    <name type="scientific">Hafnia alvei ATCC 51873</name>
    <dbReference type="NCBI Taxonomy" id="1002364"/>
    <lineage>
        <taxon>Bacteria</taxon>
        <taxon>Pseudomonadati</taxon>
        <taxon>Pseudomonadota</taxon>
        <taxon>Gammaproteobacteria</taxon>
        <taxon>Enterobacterales</taxon>
        <taxon>Hafniaceae</taxon>
        <taxon>Hafnia</taxon>
    </lineage>
</organism>
<protein>
    <submittedName>
        <fullName evidence="1">Uncharacterized protein</fullName>
    </submittedName>
</protein>
<dbReference type="EMBL" id="AGCI01000091">
    <property type="protein sequence ID" value="EHM39633.1"/>
    <property type="molecule type" value="Genomic_DNA"/>
</dbReference>
<evidence type="ECO:0000313" key="2">
    <source>
        <dbReference type="Proteomes" id="UP000005959"/>
    </source>
</evidence>